<dbReference type="RefSeq" id="WP_160907821.1">
    <property type="nucleotide sequence ID" value="NZ_WVHS01000003.1"/>
</dbReference>
<dbReference type="InterPro" id="IPR025400">
    <property type="entry name" value="Lin1244/Lin1753-like_N"/>
</dbReference>
<dbReference type="AlphaFoldDB" id="A0A7K1Y0S7"/>
<accession>A0A7K1Y0S7</accession>
<reference evidence="3 4" key="1">
    <citation type="submission" date="2019-11" db="EMBL/GenBank/DDBJ databases">
        <title>Pedobacter sp. HMF7056 Genome sequencing and assembly.</title>
        <authorList>
            <person name="Kang H."/>
            <person name="Kim H."/>
            <person name="Joh K."/>
        </authorList>
    </citation>
    <scope>NUCLEOTIDE SEQUENCE [LARGE SCALE GENOMIC DNA]</scope>
    <source>
        <strain evidence="3 4">HMF7056</strain>
    </source>
</reference>
<comment type="caution">
    <text evidence="3">The sequence shown here is derived from an EMBL/GenBank/DDBJ whole genome shotgun (WGS) entry which is preliminary data.</text>
</comment>
<feature type="compositionally biased region" description="Basic and acidic residues" evidence="1">
    <location>
        <begin position="152"/>
        <end position="190"/>
    </location>
</feature>
<feature type="region of interest" description="Disordered" evidence="1">
    <location>
        <begin position="263"/>
        <end position="288"/>
    </location>
</feature>
<proteinExistence type="predicted"/>
<dbReference type="Pfam" id="PF14297">
    <property type="entry name" value="Lin1244_N"/>
    <property type="match status" value="1"/>
</dbReference>
<evidence type="ECO:0000313" key="3">
    <source>
        <dbReference type="EMBL" id="MXV16850.1"/>
    </source>
</evidence>
<feature type="region of interest" description="Disordered" evidence="1">
    <location>
        <begin position="152"/>
        <end position="192"/>
    </location>
</feature>
<feature type="compositionally biased region" description="Polar residues" evidence="1">
    <location>
        <begin position="272"/>
        <end position="281"/>
    </location>
</feature>
<evidence type="ECO:0000259" key="2">
    <source>
        <dbReference type="Pfam" id="PF14297"/>
    </source>
</evidence>
<dbReference type="EMBL" id="WVHS01000003">
    <property type="protein sequence ID" value="MXV16850.1"/>
    <property type="molecule type" value="Genomic_DNA"/>
</dbReference>
<sequence>MARKADAGIRYYPMDSDHVSNKKVKLLVTEFDSHGYWIYQCLLCEIARDKGYFFDTTDRDNMILFASDVCKKPVSLVDEVIKGCVRRNLFDKTVFDMFGVLTNDRVQENYLEAKKELIKKGYMLKLFKEYWVIDFVKNGDRIAYISLKNDSSREESDNSRENTDSSREEVPQRRGEEKKGEEKRRKEREGVTFVPPAPAHVFEFFKEKIPDTSWSLKKCKTEAEKFVGRYGSVNWVVGKSNTKMTSWQKAAEKWITTDAEFQKPGDLKKESPSQGQQQRSDPSVEPDEAKKLELAKTSVIASFEEFSRKGYYEDFGNSAYNALEKTLKVPEFLKFLAGKTDHYFAIGIKKINARTCEPTDMKTSLLKTIEDNKLNNSDSAVKARVAGKKEALNDFYSELIGLEVTIKDLLN</sequence>
<organism evidence="3 4">
    <name type="scientific">Hufsiella ginkgonis</name>
    <dbReference type="NCBI Taxonomy" id="2695274"/>
    <lineage>
        <taxon>Bacteria</taxon>
        <taxon>Pseudomonadati</taxon>
        <taxon>Bacteroidota</taxon>
        <taxon>Sphingobacteriia</taxon>
        <taxon>Sphingobacteriales</taxon>
        <taxon>Sphingobacteriaceae</taxon>
        <taxon>Hufsiella</taxon>
    </lineage>
</organism>
<keyword evidence="4" id="KW-1185">Reference proteome</keyword>
<evidence type="ECO:0000256" key="1">
    <source>
        <dbReference type="SAM" id="MobiDB-lite"/>
    </source>
</evidence>
<dbReference type="Proteomes" id="UP000451233">
    <property type="component" value="Unassembled WGS sequence"/>
</dbReference>
<dbReference type="PANTHER" id="PTHR39196">
    <property type="entry name" value="PRIMOSOME, DNAD SUBUNIT"/>
    <property type="match status" value="1"/>
</dbReference>
<name>A0A7K1Y0S7_9SPHI</name>
<evidence type="ECO:0000313" key="4">
    <source>
        <dbReference type="Proteomes" id="UP000451233"/>
    </source>
</evidence>
<feature type="domain" description="Lin1244/Lin1753-like N-terminal" evidence="2">
    <location>
        <begin position="11"/>
        <end position="103"/>
    </location>
</feature>
<protein>
    <submittedName>
        <fullName evidence="3">DUF4373 domain-containing protein</fullName>
    </submittedName>
</protein>
<gene>
    <name evidence="3" type="ORF">GS398_16230</name>
</gene>
<dbReference type="PANTHER" id="PTHR39196:SF1">
    <property type="entry name" value="PRIMOSOME, DNAD SUBUNIT"/>
    <property type="match status" value="1"/>
</dbReference>